<evidence type="ECO:0000256" key="9">
    <source>
        <dbReference type="ARBA" id="ARBA00023034"/>
    </source>
</evidence>
<dbReference type="FunFam" id="1.25.10.10:FF:000078">
    <property type="entry name" value="Coatomer subunit gamma"/>
    <property type="match status" value="1"/>
</dbReference>
<organism evidence="17 18">
    <name type="scientific">Symbiochloris irregularis</name>
    <dbReference type="NCBI Taxonomy" id="706552"/>
    <lineage>
        <taxon>Eukaryota</taxon>
        <taxon>Viridiplantae</taxon>
        <taxon>Chlorophyta</taxon>
        <taxon>core chlorophytes</taxon>
        <taxon>Trebouxiophyceae</taxon>
        <taxon>Trebouxiales</taxon>
        <taxon>Trebouxiaceae</taxon>
        <taxon>Symbiochloris</taxon>
    </lineage>
</organism>
<keyword evidence="5 12" id="KW-0963">Cytoplasm</keyword>
<dbReference type="Proteomes" id="UP001465755">
    <property type="component" value="Unassembled WGS sequence"/>
</dbReference>
<evidence type="ECO:0000256" key="12">
    <source>
        <dbReference type="PIRNR" id="PIRNR037093"/>
    </source>
</evidence>
<comment type="subcellular location">
    <subcellularLocation>
        <location evidence="12">Cytoplasm</location>
    </subcellularLocation>
    <subcellularLocation>
        <location evidence="1 12">Golgi apparatus membrane</location>
        <topology evidence="1 12">Peripheral membrane protein</topology>
        <orientation evidence="1 12">Cytoplasmic side</orientation>
    </subcellularLocation>
    <subcellularLocation>
        <location evidence="12">Cytoplasmic vesicle</location>
        <location evidence="12">COPI-coated vesicle membrane</location>
        <topology evidence="12">Peripheral membrane protein</topology>
        <orientation evidence="12">Cytoplasmic side</orientation>
    </subcellularLocation>
</comment>
<evidence type="ECO:0000313" key="17">
    <source>
        <dbReference type="EMBL" id="KAK9800737.1"/>
    </source>
</evidence>
<dbReference type="FunFam" id="1.25.10.10:FF:000071">
    <property type="entry name" value="Coatomer subunit gamma"/>
    <property type="match status" value="1"/>
</dbReference>
<keyword evidence="4 12" id="KW-0813">Transport</keyword>
<protein>
    <recommendedName>
        <fullName evidence="12">Coatomer subunit gamma</fullName>
    </recommendedName>
</protein>
<gene>
    <name evidence="17" type="ORF">WJX73_002937</name>
</gene>
<dbReference type="PANTHER" id="PTHR10261:SF0">
    <property type="entry name" value="COATOMER SUBUNIT GAMMA-2"/>
    <property type="match status" value="1"/>
</dbReference>
<name>A0AAW1NWU2_9CHLO</name>
<dbReference type="GO" id="GO:0006891">
    <property type="term" value="P:intra-Golgi vesicle-mediated transport"/>
    <property type="evidence" value="ECO:0007669"/>
    <property type="project" value="TreeGrafter"/>
</dbReference>
<dbReference type="GO" id="GO:0005198">
    <property type="term" value="F:structural molecule activity"/>
    <property type="evidence" value="ECO:0007669"/>
    <property type="project" value="InterPro"/>
</dbReference>
<dbReference type="InterPro" id="IPR016024">
    <property type="entry name" value="ARM-type_fold"/>
</dbReference>
<evidence type="ECO:0000256" key="1">
    <source>
        <dbReference type="ARBA" id="ARBA00004255"/>
    </source>
</evidence>
<feature type="domain" description="Clathrin/coatomer adaptor adaptin-like N-terminal" evidence="14">
    <location>
        <begin position="36"/>
        <end position="557"/>
    </location>
</feature>
<feature type="domain" description="Coatomer subunit gamma C-terminal" evidence="16">
    <location>
        <begin position="778"/>
        <end position="890"/>
    </location>
</feature>
<dbReference type="GO" id="GO:0009306">
    <property type="term" value="P:protein secretion"/>
    <property type="evidence" value="ECO:0007669"/>
    <property type="project" value="TreeGrafter"/>
</dbReference>
<evidence type="ECO:0000256" key="7">
    <source>
        <dbReference type="ARBA" id="ARBA00022892"/>
    </source>
</evidence>
<keyword evidence="9 12" id="KW-0333">Golgi apparatus</keyword>
<evidence type="ECO:0000256" key="11">
    <source>
        <dbReference type="ARBA" id="ARBA00023329"/>
    </source>
</evidence>
<dbReference type="PANTHER" id="PTHR10261">
    <property type="entry name" value="COATOMER SUBUNIT GAMMA"/>
    <property type="match status" value="1"/>
</dbReference>
<feature type="domain" description="Coatomer gamma subunit appendage Ig-like subdomain" evidence="15">
    <location>
        <begin position="630"/>
        <end position="775"/>
    </location>
</feature>
<dbReference type="InterPro" id="IPR017106">
    <property type="entry name" value="Coatomer_gsu"/>
</dbReference>
<dbReference type="InterPro" id="IPR032154">
    <property type="entry name" value="Coatomer_g_Cpla"/>
</dbReference>
<comment type="function">
    <text evidence="12">The coatomer is a cytosolic protein complex that binds to dilysine motifs and reversibly associates with Golgi non-clathrin-coated vesicles, which further mediate biosynthetic protein transport from the ER, via the Golgi up to the trans Golgi network. Coatomer complex is required for budding from Golgi membranes, and is essential for the retrograde Golgi-to-ER transport of dilysine-tagged proteins.</text>
</comment>
<dbReference type="FunFam" id="2.60.40.1480:FF:000001">
    <property type="entry name" value="Coatomer subunit gamma"/>
    <property type="match status" value="1"/>
</dbReference>
<evidence type="ECO:0000256" key="10">
    <source>
        <dbReference type="ARBA" id="ARBA00023136"/>
    </source>
</evidence>
<evidence type="ECO:0000259" key="16">
    <source>
        <dbReference type="Pfam" id="PF16381"/>
    </source>
</evidence>
<accession>A0AAW1NWU2</accession>
<sequence>MAATAQDASAPLRGPEKKDEDREEDTEYSPFYGIEKGAVLQEARCFNDPHIDPRRCQQVITKLLYLICQGESLTKKEATDVFFSVTKLYQSKDANLRRMVYLVIKEVCPGSDEVIIITSSLMKDMNSKTELYRSNALRVLCSITDSQLLLQIERYLKQAVVDKSPVVASAVLTSALHLLAANTDLVKRWTNEIQEAVQSKNAMVQFHAVALLHALRSNDRLAVTKLVQSLTKPSGIMPGGVVRSPLAHCLLVRYVSQVIRESGATAGTGSEPRPFFDFLEGCLRHKSESVIFEAARAICNLKDVSTRELTPAITILQLFLSNNKPIVRFAAVRTLNKVAMTHPMAVTSCNIDMESLISDHNRSIATLAITTLLKTGNEASVERLIKQIGAFMSDIADEFKIVVVEAVQALCLKFPQKHRALMAFLSNVLREDGGFEYKKAIVDAILILIREIPEAKDSGLAHLCEFIEDCEFSYLASQILHLLGTEGPHSADPAKYIRFIYNRVILENATVRAAAVSSLAKFALAVEGLRPRVITLLQRALYDNDDEVRDRATLYLAELQAPAIKAPLAPWNIAPRNLEASLQTYLANGTDQPFNLASVPAAPAPKDKKDKDKRKQDVASPKKAPTAPSEYARALAAVPQLAGLGQLFRSSAVALLTEEETEYTVTLIKHVFPSAVVLQFNCTNTVAEQMLENVTVTVDLSEAEELEQGPLIPLTHMAYKEEGQTYTLLRREPGVLAGGKLEAVLHFKVKEIDPSTGEPEEEGYQDEYQLEDVELGPADYIKPVHLGNFRYEWEQLGEESEVADEYGLGSRDLQETVEAVIHTLGMQACEGTDAVPPNARSHTALLAGEFPGDVRALVRLSFGVDASRQVAMKVVVRSADDAVADAVHRIIQDG</sequence>
<dbReference type="SUPFAM" id="SSF55711">
    <property type="entry name" value="Subdomain of clathrin and coatomer appendage domain"/>
    <property type="match status" value="1"/>
</dbReference>
<keyword evidence="11 12" id="KW-0968">Cytoplasmic vesicle</keyword>
<feature type="compositionally biased region" description="Basic and acidic residues" evidence="13">
    <location>
        <begin position="605"/>
        <end position="617"/>
    </location>
</feature>
<evidence type="ECO:0000256" key="5">
    <source>
        <dbReference type="ARBA" id="ARBA00022490"/>
    </source>
</evidence>
<dbReference type="GO" id="GO:0030126">
    <property type="term" value="C:COPI vesicle coat"/>
    <property type="evidence" value="ECO:0007669"/>
    <property type="project" value="InterPro"/>
</dbReference>
<proteinExistence type="inferred from homology"/>
<dbReference type="Pfam" id="PF08752">
    <property type="entry name" value="COP-gamma_platf"/>
    <property type="match status" value="1"/>
</dbReference>
<dbReference type="Gene3D" id="1.25.10.10">
    <property type="entry name" value="Leucine-rich Repeat Variant"/>
    <property type="match status" value="2"/>
</dbReference>
<evidence type="ECO:0000256" key="8">
    <source>
        <dbReference type="ARBA" id="ARBA00022927"/>
    </source>
</evidence>
<dbReference type="GO" id="GO:0005793">
    <property type="term" value="C:endoplasmic reticulum-Golgi intermediate compartment"/>
    <property type="evidence" value="ECO:0007669"/>
    <property type="project" value="TreeGrafter"/>
</dbReference>
<evidence type="ECO:0000256" key="2">
    <source>
        <dbReference type="ARBA" id="ARBA00010720"/>
    </source>
</evidence>
<dbReference type="InterPro" id="IPR002553">
    <property type="entry name" value="Clathrin/coatomer_adapt-like_N"/>
</dbReference>
<keyword evidence="7 12" id="KW-0931">ER-Golgi transport</keyword>
<dbReference type="InterPro" id="IPR013041">
    <property type="entry name" value="Clathrin_app_Ig-like_sf"/>
</dbReference>
<comment type="similarity">
    <text evidence="2 12">Belongs to the COPG family.</text>
</comment>
<dbReference type="Gene3D" id="3.30.310.10">
    <property type="entry name" value="TATA-Binding Protein"/>
    <property type="match status" value="1"/>
</dbReference>
<dbReference type="PIRSF" id="PIRSF037093">
    <property type="entry name" value="Coatomer_gamma_subunit"/>
    <property type="match status" value="1"/>
</dbReference>
<dbReference type="AlphaFoldDB" id="A0AAW1NWU2"/>
<evidence type="ECO:0000256" key="6">
    <source>
        <dbReference type="ARBA" id="ARBA00022737"/>
    </source>
</evidence>
<evidence type="ECO:0000313" key="18">
    <source>
        <dbReference type="Proteomes" id="UP001465755"/>
    </source>
</evidence>
<dbReference type="InterPro" id="IPR012295">
    <property type="entry name" value="TBP_dom_sf"/>
</dbReference>
<keyword evidence="8 12" id="KW-0653">Protein transport</keyword>
<dbReference type="GO" id="GO:0006888">
    <property type="term" value="P:endoplasmic reticulum to Golgi vesicle-mediated transport"/>
    <property type="evidence" value="ECO:0007669"/>
    <property type="project" value="TreeGrafter"/>
</dbReference>
<evidence type="ECO:0000259" key="15">
    <source>
        <dbReference type="Pfam" id="PF08752"/>
    </source>
</evidence>
<evidence type="ECO:0000256" key="3">
    <source>
        <dbReference type="ARBA" id="ARBA00011775"/>
    </source>
</evidence>
<dbReference type="Gene3D" id="2.60.40.1480">
    <property type="entry name" value="Coatomer, gamma subunit, appendage domain"/>
    <property type="match status" value="1"/>
</dbReference>
<evidence type="ECO:0000259" key="14">
    <source>
        <dbReference type="Pfam" id="PF01602"/>
    </source>
</evidence>
<reference evidence="17 18" key="1">
    <citation type="journal article" date="2024" name="Nat. Commun.">
        <title>Phylogenomics reveals the evolutionary origins of lichenization in chlorophyte algae.</title>
        <authorList>
            <person name="Puginier C."/>
            <person name="Libourel C."/>
            <person name="Otte J."/>
            <person name="Skaloud P."/>
            <person name="Haon M."/>
            <person name="Grisel S."/>
            <person name="Petersen M."/>
            <person name="Berrin J.G."/>
            <person name="Delaux P.M."/>
            <person name="Dal Grande F."/>
            <person name="Keller J."/>
        </authorList>
    </citation>
    <scope>NUCLEOTIDE SEQUENCE [LARGE SCALE GENOMIC DNA]</scope>
    <source>
        <strain evidence="17 18">SAG 2036</strain>
    </source>
</reference>
<dbReference type="GO" id="GO:0005783">
    <property type="term" value="C:endoplasmic reticulum"/>
    <property type="evidence" value="ECO:0007669"/>
    <property type="project" value="TreeGrafter"/>
</dbReference>
<keyword evidence="18" id="KW-1185">Reference proteome</keyword>
<dbReference type="Pfam" id="PF16381">
    <property type="entry name" value="Coatomer_g_Cpla"/>
    <property type="match status" value="1"/>
</dbReference>
<dbReference type="GO" id="GO:0006886">
    <property type="term" value="P:intracellular protein transport"/>
    <property type="evidence" value="ECO:0007669"/>
    <property type="project" value="InterPro"/>
</dbReference>
<dbReference type="InterPro" id="IPR037067">
    <property type="entry name" value="Coatomer_gsu_app_sf"/>
</dbReference>
<dbReference type="GO" id="GO:0000139">
    <property type="term" value="C:Golgi membrane"/>
    <property type="evidence" value="ECO:0007669"/>
    <property type="project" value="UniProtKB-SubCell"/>
</dbReference>
<feature type="region of interest" description="Disordered" evidence="13">
    <location>
        <begin position="1"/>
        <end position="27"/>
    </location>
</feature>
<dbReference type="Pfam" id="PF01602">
    <property type="entry name" value="Adaptin_N"/>
    <property type="match status" value="1"/>
</dbReference>
<dbReference type="InterPro" id="IPR013040">
    <property type="entry name" value="Coatomer_gsu_app_Ig-like_dom"/>
</dbReference>
<evidence type="ECO:0000256" key="13">
    <source>
        <dbReference type="SAM" id="MobiDB-lite"/>
    </source>
</evidence>
<dbReference type="FunFam" id="3.30.310.10:FF:000011">
    <property type="entry name" value="Coatomer subunit gamma"/>
    <property type="match status" value="1"/>
</dbReference>
<dbReference type="SUPFAM" id="SSF48371">
    <property type="entry name" value="ARM repeat"/>
    <property type="match status" value="1"/>
</dbReference>
<comment type="caution">
    <text evidence="17">The sequence shown here is derived from an EMBL/GenBank/DDBJ whole genome shotgun (WGS) entry which is preliminary data.</text>
</comment>
<dbReference type="InterPro" id="IPR009028">
    <property type="entry name" value="Coatomer/calthrin_app_sub_C"/>
</dbReference>
<keyword evidence="6" id="KW-0677">Repeat</keyword>
<dbReference type="InterPro" id="IPR011989">
    <property type="entry name" value="ARM-like"/>
</dbReference>
<feature type="region of interest" description="Disordered" evidence="13">
    <location>
        <begin position="596"/>
        <end position="626"/>
    </location>
</feature>
<dbReference type="EMBL" id="JALJOQ010000081">
    <property type="protein sequence ID" value="KAK9800737.1"/>
    <property type="molecule type" value="Genomic_DNA"/>
</dbReference>
<dbReference type="SUPFAM" id="SSF49348">
    <property type="entry name" value="Clathrin adaptor appendage domain"/>
    <property type="match status" value="1"/>
</dbReference>
<keyword evidence="10 12" id="KW-0472">Membrane</keyword>
<evidence type="ECO:0000256" key="4">
    <source>
        <dbReference type="ARBA" id="ARBA00022448"/>
    </source>
</evidence>
<comment type="subunit">
    <text evidence="3">Oligomeric complex that consists of at least the alpha, beta, beta', gamma, delta, epsilon and zeta subunits.</text>
</comment>